<feature type="transmembrane region" description="Helical" evidence="17">
    <location>
        <begin position="74"/>
        <end position="97"/>
    </location>
</feature>
<dbReference type="Pfam" id="PF02158">
    <property type="entry name" value="Neuregulin"/>
    <property type="match status" value="1"/>
</dbReference>
<dbReference type="PROSITE" id="PS00022">
    <property type="entry name" value="EGF_1"/>
    <property type="match status" value="1"/>
</dbReference>
<dbReference type="PANTHER" id="PTHR11100:SF7">
    <property type="entry name" value="PRO-NEUREGULIN-1, MEMBRANE-BOUND ISOFORM"/>
    <property type="match status" value="1"/>
</dbReference>
<keyword evidence="9" id="KW-0339">Growth factor</keyword>
<feature type="compositionally biased region" description="Polar residues" evidence="16">
    <location>
        <begin position="189"/>
        <end position="207"/>
    </location>
</feature>
<dbReference type="Proteomes" id="UP000261540">
    <property type="component" value="Unplaced"/>
</dbReference>
<organism evidence="19 20">
    <name type="scientific">Paramormyrops kingsleyae</name>
    <dbReference type="NCBI Taxonomy" id="1676925"/>
    <lineage>
        <taxon>Eukaryota</taxon>
        <taxon>Metazoa</taxon>
        <taxon>Chordata</taxon>
        <taxon>Craniata</taxon>
        <taxon>Vertebrata</taxon>
        <taxon>Euteleostomi</taxon>
        <taxon>Actinopterygii</taxon>
        <taxon>Neopterygii</taxon>
        <taxon>Teleostei</taxon>
        <taxon>Osteoglossocephala</taxon>
        <taxon>Osteoglossomorpha</taxon>
        <taxon>Osteoglossiformes</taxon>
        <taxon>Mormyridae</taxon>
        <taxon>Paramormyrops</taxon>
    </lineage>
</organism>
<dbReference type="CTD" id="3084"/>
<comment type="subcellular location">
    <subcellularLocation>
        <location evidence="1">Cell membrane</location>
        <topology evidence="1">Single-pass type I membrane protein</topology>
    </subcellularLocation>
    <subcellularLocation>
        <location evidence="2">Secreted</location>
    </subcellularLocation>
</comment>
<evidence type="ECO:0000256" key="1">
    <source>
        <dbReference type="ARBA" id="ARBA00004251"/>
    </source>
</evidence>
<evidence type="ECO:0000256" key="9">
    <source>
        <dbReference type="ARBA" id="ARBA00023030"/>
    </source>
</evidence>
<evidence type="ECO:0000256" key="5">
    <source>
        <dbReference type="ARBA" id="ARBA00022525"/>
    </source>
</evidence>
<dbReference type="GeneID" id="111835822"/>
<feature type="region of interest" description="Disordered" evidence="16">
    <location>
        <begin position="125"/>
        <end position="165"/>
    </location>
</feature>
<evidence type="ECO:0000256" key="3">
    <source>
        <dbReference type="ARBA" id="ARBA00008216"/>
    </source>
</evidence>
<keyword evidence="8 17" id="KW-1133">Transmembrane helix</keyword>
<feature type="disulfide bond" evidence="15">
    <location>
        <begin position="267"/>
        <end position="276"/>
    </location>
</feature>
<keyword evidence="13" id="KW-0393">Immunoglobulin domain</keyword>
<dbReference type="InterPro" id="IPR000742">
    <property type="entry name" value="EGF"/>
</dbReference>
<evidence type="ECO:0000256" key="8">
    <source>
        <dbReference type="ARBA" id="ARBA00022989"/>
    </source>
</evidence>
<feature type="compositionally biased region" description="Low complexity" evidence="16">
    <location>
        <begin position="14"/>
        <end position="37"/>
    </location>
</feature>
<evidence type="ECO:0000256" key="17">
    <source>
        <dbReference type="SAM" id="Phobius"/>
    </source>
</evidence>
<dbReference type="GO" id="GO:0045499">
    <property type="term" value="F:chemorepellent activity"/>
    <property type="evidence" value="ECO:0007669"/>
    <property type="project" value="TreeGrafter"/>
</dbReference>
<dbReference type="Gene3D" id="2.10.25.10">
    <property type="entry name" value="Laminin"/>
    <property type="match status" value="1"/>
</dbReference>
<dbReference type="PROSITE" id="PS50026">
    <property type="entry name" value="EGF_3"/>
    <property type="match status" value="1"/>
</dbReference>
<feature type="region of interest" description="Disordered" evidence="16">
    <location>
        <begin position="569"/>
        <end position="684"/>
    </location>
</feature>
<evidence type="ECO:0000256" key="16">
    <source>
        <dbReference type="SAM" id="MobiDB-lite"/>
    </source>
</evidence>
<dbReference type="GO" id="GO:0035556">
    <property type="term" value="P:intracellular signal transduction"/>
    <property type="evidence" value="ECO:0007669"/>
    <property type="project" value="TreeGrafter"/>
</dbReference>
<keyword evidence="12" id="KW-0325">Glycoprotein</keyword>
<dbReference type="InterPro" id="IPR018250">
    <property type="entry name" value="NRG1"/>
</dbReference>
<evidence type="ECO:0000256" key="10">
    <source>
        <dbReference type="ARBA" id="ARBA00023136"/>
    </source>
</evidence>
<feature type="compositionally biased region" description="Polar residues" evidence="16">
    <location>
        <begin position="654"/>
        <end position="679"/>
    </location>
</feature>
<protein>
    <recommendedName>
        <fullName evidence="14">Pro-neuregulin-1, membrane-bound isoform</fullName>
    </recommendedName>
</protein>
<proteinExistence type="inferred from homology"/>
<evidence type="ECO:0000256" key="13">
    <source>
        <dbReference type="ARBA" id="ARBA00023319"/>
    </source>
</evidence>
<dbReference type="InterPro" id="IPR040180">
    <property type="entry name" value="Neuregulin"/>
</dbReference>
<feature type="region of interest" description="Disordered" evidence="16">
    <location>
        <begin position="1"/>
        <end position="46"/>
    </location>
</feature>
<reference evidence="19" key="2">
    <citation type="submission" date="2025-09" db="UniProtKB">
        <authorList>
            <consortium name="Ensembl"/>
        </authorList>
    </citation>
    <scope>IDENTIFICATION</scope>
</reference>
<dbReference type="GO" id="GO:0005615">
    <property type="term" value="C:extracellular space"/>
    <property type="evidence" value="ECO:0007669"/>
    <property type="project" value="TreeGrafter"/>
</dbReference>
<keyword evidence="7 17" id="KW-0812">Transmembrane</keyword>
<dbReference type="GO" id="GO:0005886">
    <property type="term" value="C:plasma membrane"/>
    <property type="evidence" value="ECO:0007669"/>
    <property type="project" value="UniProtKB-SubCell"/>
</dbReference>
<feature type="region of interest" description="Disordered" evidence="16">
    <location>
        <begin position="408"/>
        <end position="450"/>
    </location>
</feature>
<accession>A0A3B3QZV1</accession>
<dbReference type="SUPFAM" id="SSF57196">
    <property type="entry name" value="EGF/Laminin"/>
    <property type="match status" value="1"/>
</dbReference>
<feature type="region of interest" description="Disordered" evidence="16">
    <location>
        <begin position="181"/>
        <end position="207"/>
    </location>
</feature>
<evidence type="ECO:0000256" key="11">
    <source>
        <dbReference type="ARBA" id="ARBA00023157"/>
    </source>
</evidence>
<evidence type="ECO:0000256" key="7">
    <source>
        <dbReference type="ARBA" id="ARBA00022692"/>
    </source>
</evidence>
<feature type="transmembrane region" description="Helical" evidence="17">
    <location>
        <begin position="303"/>
        <end position="325"/>
    </location>
</feature>
<evidence type="ECO:0000256" key="6">
    <source>
        <dbReference type="ARBA" id="ARBA00022536"/>
    </source>
</evidence>
<feature type="domain" description="EGF-like" evidence="18">
    <location>
        <begin position="233"/>
        <end position="277"/>
    </location>
</feature>
<dbReference type="GO" id="GO:0030296">
    <property type="term" value="F:protein tyrosine kinase activator activity"/>
    <property type="evidence" value="ECO:0007669"/>
    <property type="project" value="TreeGrafter"/>
</dbReference>
<evidence type="ECO:0000313" key="19">
    <source>
        <dbReference type="Ensembl" id="ENSPKIP00000010986.1"/>
    </source>
</evidence>
<dbReference type="GO" id="GO:0007399">
    <property type="term" value="P:nervous system development"/>
    <property type="evidence" value="ECO:0007669"/>
    <property type="project" value="InterPro"/>
</dbReference>
<dbReference type="AlphaFoldDB" id="A0A3B3QZV1"/>
<dbReference type="PRINTS" id="PR01089">
    <property type="entry name" value="NEUREGULIN"/>
</dbReference>
<dbReference type="GeneTree" id="ENSGT00940000157326"/>
<comment type="caution">
    <text evidence="15">Lacks conserved residue(s) required for the propagation of feature annotation.</text>
</comment>
<evidence type="ECO:0000256" key="2">
    <source>
        <dbReference type="ARBA" id="ARBA00004613"/>
    </source>
</evidence>
<evidence type="ECO:0000256" key="14">
    <source>
        <dbReference type="ARBA" id="ARBA00034341"/>
    </source>
</evidence>
<keyword evidence="6 15" id="KW-0245">EGF-like domain</keyword>
<evidence type="ECO:0000259" key="18">
    <source>
        <dbReference type="PROSITE" id="PS50026"/>
    </source>
</evidence>
<reference evidence="19" key="1">
    <citation type="submission" date="2025-08" db="UniProtKB">
        <authorList>
            <consortium name="Ensembl"/>
        </authorList>
    </citation>
    <scope>IDENTIFICATION</scope>
</reference>
<dbReference type="GO" id="GO:0008083">
    <property type="term" value="F:growth factor activity"/>
    <property type="evidence" value="ECO:0007669"/>
    <property type="project" value="UniProtKB-KW"/>
</dbReference>
<dbReference type="GO" id="GO:0030154">
    <property type="term" value="P:cell differentiation"/>
    <property type="evidence" value="ECO:0007669"/>
    <property type="project" value="TreeGrafter"/>
</dbReference>
<keyword evidence="20" id="KW-1185">Reference proteome</keyword>
<feature type="region of interest" description="Disordered" evidence="16">
    <location>
        <begin position="335"/>
        <end position="361"/>
    </location>
</feature>
<evidence type="ECO:0000313" key="20">
    <source>
        <dbReference type="Proteomes" id="UP000261540"/>
    </source>
</evidence>
<evidence type="ECO:0000256" key="12">
    <source>
        <dbReference type="ARBA" id="ARBA00023180"/>
    </source>
</evidence>
<dbReference type="InterPro" id="IPR002154">
    <property type="entry name" value="Neuregulin_C"/>
</dbReference>
<evidence type="ECO:0000256" key="15">
    <source>
        <dbReference type="PROSITE-ProRule" id="PRU00076"/>
    </source>
</evidence>
<dbReference type="GO" id="GO:0048513">
    <property type="term" value="P:animal organ development"/>
    <property type="evidence" value="ECO:0007669"/>
    <property type="project" value="TreeGrafter"/>
</dbReference>
<feature type="compositionally biased region" description="Low complexity" evidence="16">
    <location>
        <begin position="128"/>
        <end position="148"/>
    </location>
</feature>
<keyword evidence="4" id="KW-1003">Cell membrane</keyword>
<keyword evidence="5" id="KW-0964">Secreted</keyword>
<name>A0A3B3QZV1_9TELE</name>
<evidence type="ECO:0000256" key="4">
    <source>
        <dbReference type="ARBA" id="ARBA00022475"/>
    </source>
</evidence>
<feature type="compositionally biased region" description="Basic and acidic residues" evidence="16">
    <location>
        <begin position="543"/>
        <end position="552"/>
    </location>
</feature>
<sequence>MSEGTEESSTGLVAPPSSASPANSGVGPEEEPSAAGAGEEGEGSAPPGPVGLPVTCCVCLEGEQVRGCLRSEKICILPILACLLSLALCTAGLKWVFVDKIFEYEPSTHLDLKRIGSDPLIVADPTESLPKSSPQSYSSVSTSTTGQTEVPLRNTPTTGPFSPSLPRVTVYNPTLALTVHTKSPGVSGPPSTIRPTRTETVTPCSQPNVESNAIHIPKFSVTSTTPPVRTSSHEKYCPESQKNYCVNGGTCFTIQVTPGTNKLLCRCPNEFAGDRCQNYVMASFYKHLGIEFMEAEELYQKRVLTITGICIALLVVGIMCVVAYCKTKKQRKKLQDRLRQSVRNERSAMPGMANGPQMHSQAPESIQLANQYASKNPIPAEHTIEKETSFSASQYTSSAQNSTAVTHSCSQSWSNGRGEGVLSDSRSGPVASSMENSRNITPGSRRGRLNATGCARDLNVAYLNNPRETPDSYKDSPYSERYVSAMTTPTRISPVELPCPASPKSPPSEMSAPLSSLAMSVPSVAVSPQGEEECPLLFTTPPRLRDKQRQDHAYSNGNQYQRSSAHYNHGLEANSTPPSPQRTAEDDDYETTPEYETTVPQASKKVTGSRRASRAKVNGHVAHKPESKSDSSSESSSSESETEDERVGEDTPFLSIQNPLAVSLESATSCRPSDSSRTNPALRLSAQEDLQARLSSVIVNQDPIAV</sequence>
<comment type="similarity">
    <text evidence="3">Belongs to the neuregulin family.</text>
</comment>
<dbReference type="RefSeq" id="XP_023652295.1">
    <property type="nucleotide sequence ID" value="XM_023796527.2"/>
</dbReference>
<dbReference type="PANTHER" id="PTHR11100">
    <property type="entry name" value="HEREGULIN-NEUREGULIN FAMILY MEMBER"/>
    <property type="match status" value="1"/>
</dbReference>
<keyword evidence="10 17" id="KW-0472">Membrane</keyword>
<feature type="compositionally biased region" description="Polar residues" evidence="16">
    <location>
        <begin position="433"/>
        <end position="442"/>
    </location>
</feature>
<feature type="compositionally biased region" description="Basic and acidic residues" evidence="16">
    <location>
        <begin position="335"/>
        <end position="346"/>
    </location>
</feature>
<dbReference type="Ensembl" id="ENSPKIT00000035125.1">
    <property type="protein sequence ID" value="ENSPKIP00000010986.1"/>
    <property type="gene ID" value="ENSPKIG00000025481.1"/>
</dbReference>
<keyword evidence="11 15" id="KW-1015">Disulfide bond</keyword>
<feature type="region of interest" description="Disordered" evidence="16">
    <location>
        <begin position="492"/>
        <end position="553"/>
    </location>
</feature>